<dbReference type="AlphaFoldDB" id="A0A3D8ILZ5"/>
<evidence type="ECO:0000256" key="1">
    <source>
        <dbReference type="ARBA" id="ARBA00022676"/>
    </source>
</evidence>
<keyword evidence="5" id="KW-1185">Reference proteome</keyword>
<dbReference type="InterPro" id="IPR002495">
    <property type="entry name" value="Glyco_trans_8"/>
</dbReference>
<dbReference type="EMBL" id="NXLQ01000006">
    <property type="protein sequence ID" value="RDU66249.1"/>
    <property type="molecule type" value="Genomic_DNA"/>
</dbReference>
<dbReference type="InterPro" id="IPR050748">
    <property type="entry name" value="Glycosyltrans_8_dom-fam"/>
</dbReference>
<dbReference type="OrthoDB" id="5363698at2"/>
<dbReference type="Pfam" id="PF01501">
    <property type="entry name" value="Glyco_transf_8"/>
    <property type="match status" value="1"/>
</dbReference>
<dbReference type="PANTHER" id="PTHR13778:SF47">
    <property type="entry name" value="LIPOPOLYSACCHARIDE 1,3-GALACTOSYLTRANSFERASE"/>
    <property type="match status" value="1"/>
</dbReference>
<dbReference type="GO" id="GO:0016757">
    <property type="term" value="F:glycosyltransferase activity"/>
    <property type="evidence" value="ECO:0007669"/>
    <property type="project" value="UniProtKB-KW"/>
</dbReference>
<dbReference type="SUPFAM" id="SSF53448">
    <property type="entry name" value="Nucleotide-diphospho-sugar transferases"/>
    <property type="match status" value="1"/>
</dbReference>
<dbReference type="GO" id="GO:0046872">
    <property type="term" value="F:metal ion binding"/>
    <property type="evidence" value="ECO:0007669"/>
    <property type="project" value="UniProtKB-KW"/>
</dbReference>
<dbReference type="CDD" id="cd04194">
    <property type="entry name" value="GT8_A4GalT_like"/>
    <property type="match status" value="1"/>
</dbReference>
<evidence type="ECO:0000256" key="2">
    <source>
        <dbReference type="ARBA" id="ARBA00022679"/>
    </source>
</evidence>
<name>A0A3D8ILZ5_9HELI</name>
<keyword evidence="1" id="KW-0328">Glycosyltransferase</keyword>
<protein>
    <submittedName>
        <fullName evidence="4">Glycosyl transferase</fullName>
    </submittedName>
</protein>
<keyword evidence="2 4" id="KW-0808">Transferase</keyword>
<dbReference type="Proteomes" id="UP000256379">
    <property type="component" value="Unassembled WGS sequence"/>
</dbReference>
<dbReference type="InterPro" id="IPR029044">
    <property type="entry name" value="Nucleotide-diphossugar_trans"/>
</dbReference>
<keyword evidence="3" id="KW-0479">Metal-binding</keyword>
<accession>A0A3D8ILZ5</accession>
<dbReference type="RefSeq" id="WP_115542809.1">
    <property type="nucleotide sequence ID" value="NZ_NXLQ01000006.1"/>
</dbReference>
<gene>
    <name evidence="4" type="ORF">CQA53_04360</name>
</gene>
<reference evidence="4 5" key="1">
    <citation type="submission" date="2018-04" db="EMBL/GenBank/DDBJ databases">
        <title>Novel Campyloabacter and Helicobacter Species and Strains.</title>
        <authorList>
            <person name="Mannion A.J."/>
            <person name="Shen Z."/>
            <person name="Fox J.G."/>
        </authorList>
    </citation>
    <scope>NUCLEOTIDE SEQUENCE [LARGE SCALE GENOMIC DNA]</scope>
    <source>
        <strain evidence="4 5">MIT 17-337</strain>
    </source>
</reference>
<sequence length="377" mass="44610">MFHIAFNCDENYIKYVAVLITNIIKYTDTSKNFTSFQSSAMVNIQYTDYASEVFSHNESKSHAKELFDKDELYHFHILIDTITFQSQEQLQILQTHLSKIYPCKIEIHIINNDEFAHLEKWGFETQNHAAWYRLLLNRFLPKDVTKVLYLDTDMLVLCDVRELFAIDLGNAILASSSGDIKILPWRRKFKAINTKKSNKVVSFKNYFCSGLMFINMVQWREKNIESKCLKFLQEYKSKFADQDPLNFVAQDSLALTSNWGIFIYQYILAPDTAKMQYKEIFDNIKIIHCNGYAKPWSNFFVLADKDTRHLVFDTWWEIALSMPIFQEELQKLRNNLKESELYDAIGLLRKQMAELEKQINKPLYKIIGKFFRKIFRT</sequence>
<evidence type="ECO:0000313" key="4">
    <source>
        <dbReference type="EMBL" id="RDU66249.1"/>
    </source>
</evidence>
<dbReference type="Gene3D" id="3.90.550.10">
    <property type="entry name" value="Spore Coat Polysaccharide Biosynthesis Protein SpsA, Chain A"/>
    <property type="match status" value="1"/>
</dbReference>
<dbReference type="PANTHER" id="PTHR13778">
    <property type="entry name" value="GLYCOSYLTRANSFERASE 8 DOMAIN-CONTAINING PROTEIN"/>
    <property type="match status" value="1"/>
</dbReference>
<proteinExistence type="predicted"/>
<evidence type="ECO:0000313" key="5">
    <source>
        <dbReference type="Proteomes" id="UP000256379"/>
    </source>
</evidence>
<comment type="caution">
    <text evidence="4">The sequence shown here is derived from an EMBL/GenBank/DDBJ whole genome shotgun (WGS) entry which is preliminary data.</text>
</comment>
<evidence type="ECO:0000256" key="3">
    <source>
        <dbReference type="ARBA" id="ARBA00022723"/>
    </source>
</evidence>
<organism evidence="4 5">
    <name type="scientific">Helicobacter didelphidarum</name>
    <dbReference type="NCBI Taxonomy" id="2040648"/>
    <lineage>
        <taxon>Bacteria</taxon>
        <taxon>Pseudomonadati</taxon>
        <taxon>Campylobacterota</taxon>
        <taxon>Epsilonproteobacteria</taxon>
        <taxon>Campylobacterales</taxon>
        <taxon>Helicobacteraceae</taxon>
        <taxon>Helicobacter</taxon>
    </lineage>
</organism>